<comment type="subcellular location">
    <subcellularLocation>
        <location evidence="1 8">Secreted</location>
        <location evidence="1 8">Cell wall</location>
    </subcellularLocation>
</comment>
<organism evidence="9 10">
    <name type="scientific">Armillaria luteobubalina</name>
    <dbReference type="NCBI Taxonomy" id="153913"/>
    <lineage>
        <taxon>Eukaryota</taxon>
        <taxon>Fungi</taxon>
        <taxon>Dikarya</taxon>
        <taxon>Basidiomycota</taxon>
        <taxon>Agaricomycotina</taxon>
        <taxon>Agaricomycetes</taxon>
        <taxon>Agaricomycetidae</taxon>
        <taxon>Agaricales</taxon>
        <taxon>Marasmiineae</taxon>
        <taxon>Physalacriaceae</taxon>
        <taxon>Armillaria</taxon>
    </lineage>
</organism>
<protein>
    <recommendedName>
        <fullName evidence="8">Hydrophobin</fullName>
    </recommendedName>
</protein>
<proteinExistence type="inferred from homology"/>
<reference evidence="9" key="1">
    <citation type="submission" date="2023-06" db="EMBL/GenBank/DDBJ databases">
        <authorList>
            <consortium name="Lawrence Berkeley National Laboratory"/>
            <person name="Ahrendt S."/>
            <person name="Sahu N."/>
            <person name="Indic B."/>
            <person name="Wong-Bajracharya J."/>
            <person name="Merenyi Z."/>
            <person name="Ke H.-M."/>
            <person name="Monk M."/>
            <person name="Kocsube S."/>
            <person name="Drula E."/>
            <person name="Lipzen A."/>
            <person name="Balint B."/>
            <person name="Henrissat B."/>
            <person name="Andreopoulos B."/>
            <person name="Martin F.M."/>
            <person name="Harder C.B."/>
            <person name="Rigling D."/>
            <person name="Ford K.L."/>
            <person name="Foster G.D."/>
            <person name="Pangilinan J."/>
            <person name="Papanicolaou A."/>
            <person name="Barry K."/>
            <person name="LaButti K."/>
            <person name="Viragh M."/>
            <person name="Koriabine M."/>
            <person name="Yan M."/>
            <person name="Riley R."/>
            <person name="Champramary S."/>
            <person name="Plett K.L."/>
            <person name="Tsai I.J."/>
            <person name="Slot J."/>
            <person name="Sipos G."/>
            <person name="Plett J."/>
            <person name="Nagy L.G."/>
            <person name="Grigoriev I.V."/>
        </authorList>
    </citation>
    <scope>NUCLEOTIDE SEQUENCE</scope>
    <source>
        <strain evidence="9">HWK02</strain>
    </source>
</reference>
<dbReference type="AlphaFoldDB" id="A0AA39V1Z9"/>
<dbReference type="SMART" id="SM00075">
    <property type="entry name" value="HYDRO"/>
    <property type="match status" value="1"/>
</dbReference>
<dbReference type="EMBL" id="JAUEPU010000005">
    <property type="protein sequence ID" value="KAK0502350.1"/>
    <property type="molecule type" value="Genomic_DNA"/>
</dbReference>
<evidence type="ECO:0000256" key="1">
    <source>
        <dbReference type="ARBA" id="ARBA00004191"/>
    </source>
</evidence>
<dbReference type="CDD" id="cd23507">
    <property type="entry name" value="hydrophobin_I"/>
    <property type="match status" value="1"/>
</dbReference>
<evidence type="ECO:0000256" key="8">
    <source>
        <dbReference type="RuleBase" id="RU365009"/>
    </source>
</evidence>
<keyword evidence="6" id="KW-0325">Glycoprotein</keyword>
<keyword evidence="8" id="KW-0732">Signal</keyword>
<evidence type="ECO:0000313" key="10">
    <source>
        <dbReference type="Proteomes" id="UP001175228"/>
    </source>
</evidence>
<accession>A0AA39V1Z9</accession>
<evidence type="ECO:0000256" key="4">
    <source>
        <dbReference type="ARBA" id="ARBA00022525"/>
    </source>
</evidence>
<comment type="similarity">
    <text evidence="2 8">Belongs to the fungal hydrophobin family.</text>
</comment>
<feature type="signal peptide" evidence="8">
    <location>
        <begin position="1"/>
        <end position="22"/>
    </location>
</feature>
<evidence type="ECO:0000256" key="5">
    <source>
        <dbReference type="ARBA" id="ARBA00023157"/>
    </source>
</evidence>
<evidence type="ECO:0000256" key="3">
    <source>
        <dbReference type="ARBA" id="ARBA00022512"/>
    </source>
</evidence>
<sequence>MFSRTFVATVTIIAALTTSVMSVPTTAGGQCNSGSLKCCNSESTGLFSLVGTCSPLSVLGLLQNGGQCTQQTVCCNDNSVNALVAISCSPINLNL</sequence>
<dbReference type="InterPro" id="IPR001338">
    <property type="entry name" value="Class_I_Hydrophobin"/>
</dbReference>
<gene>
    <name evidence="9" type="ORF">EDD18DRAFT_688542</name>
</gene>
<evidence type="ECO:0000256" key="2">
    <source>
        <dbReference type="ARBA" id="ARBA00010446"/>
    </source>
</evidence>
<keyword evidence="4 8" id="KW-0964">Secreted</keyword>
<evidence type="ECO:0000313" key="9">
    <source>
        <dbReference type="EMBL" id="KAK0502350.1"/>
    </source>
</evidence>
<dbReference type="GO" id="GO:0005199">
    <property type="term" value="F:structural constituent of cell wall"/>
    <property type="evidence" value="ECO:0007669"/>
    <property type="project" value="InterPro"/>
</dbReference>
<comment type="subunit">
    <text evidence="7">Self-assembles to form functional amyloid fibrils called rodlets. Self-assembly into fibrillar rodlets occurs spontaneously at hydrophobic:hydrophilic interfaces and the rodlets further associate laterally to form amphipathic monolayers.</text>
</comment>
<name>A0AA39V1Z9_9AGAR</name>
<keyword evidence="3 8" id="KW-0134">Cell wall</keyword>
<dbReference type="GO" id="GO:0009277">
    <property type="term" value="C:fungal-type cell wall"/>
    <property type="evidence" value="ECO:0007669"/>
    <property type="project" value="InterPro"/>
</dbReference>
<evidence type="ECO:0000256" key="7">
    <source>
        <dbReference type="ARBA" id="ARBA00093546"/>
    </source>
</evidence>
<feature type="chain" id="PRO_5041480216" description="Hydrophobin" evidence="8">
    <location>
        <begin position="23"/>
        <end position="95"/>
    </location>
</feature>
<keyword evidence="5 8" id="KW-1015">Disulfide bond</keyword>
<dbReference type="Pfam" id="PF01185">
    <property type="entry name" value="Hydrophobin"/>
    <property type="match status" value="1"/>
</dbReference>
<keyword evidence="10" id="KW-1185">Reference proteome</keyword>
<dbReference type="Proteomes" id="UP001175228">
    <property type="component" value="Unassembled WGS sequence"/>
</dbReference>
<comment type="caution">
    <text evidence="9">The sequence shown here is derived from an EMBL/GenBank/DDBJ whole genome shotgun (WGS) entry which is preliminary data.</text>
</comment>
<evidence type="ECO:0000256" key="6">
    <source>
        <dbReference type="ARBA" id="ARBA00023180"/>
    </source>
</evidence>